<comment type="similarity">
    <text evidence="2">Belongs to the VAMP-associated protein (VAP) (TC 9.B.17) family.</text>
</comment>
<feature type="domain" description="MSP" evidence="7">
    <location>
        <begin position="2"/>
        <end position="124"/>
    </location>
</feature>
<dbReference type="Pfam" id="PF00635">
    <property type="entry name" value="Motile_Sperm"/>
    <property type="match status" value="1"/>
</dbReference>
<keyword evidence="5" id="KW-0472">Membrane</keyword>
<feature type="compositionally biased region" description="Low complexity" evidence="6">
    <location>
        <begin position="321"/>
        <end position="336"/>
    </location>
</feature>
<evidence type="ECO:0000313" key="9">
    <source>
        <dbReference type="Proteomes" id="UP000703269"/>
    </source>
</evidence>
<dbReference type="InterPro" id="IPR008962">
    <property type="entry name" value="PapD-like_sf"/>
</dbReference>
<dbReference type="GO" id="GO:0061817">
    <property type="term" value="P:endoplasmic reticulum-plasma membrane tethering"/>
    <property type="evidence" value="ECO:0007669"/>
    <property type="project" value="TreeGrafter"/>
</dbReference>
<feature type="region of interest" description="Disordered" evidence="6">
    <location>
        <begin position="168"/>
        <end position="222"/>
    </location>
</feature>
<protein>
    <submittedName>
        <fullName evidence="8">VAMP-associated protein</fullName>
    </submittedName>
</protein>
<dbReference type="GO" id="GO:0005789">
    <property type="term" value="C:endoplasmic reticulum membrane"/>
    <property type="evidence" value="ECO:0007669"/>
    <property type="project" value="InterPro"/>
</dbReference>
<dbReference type="GO" id="GO:0005886">
    <property type="term" value="C:plasma membrane"/>
    <property type="evidence" value="ECO:0007669"/>
    <property type="project" value="TreeGrafter"/>
</dbReference>
<dbReference type="Proteomes" id="UP000703269">
    <property type="component" value="Unassembled WGS sequence"/>
</dbReference>
<accession>A0A9P3G4P5</accession>
<feature type="compositionally biased region" description="Basic and acidic residues" evidence="6">
    <location>
        <begin position="355"/>
        <end position="365"/>
    </location>
</feature>
<name>A0A9P3G4P5_9APHY</name>
<proteinExistence type="inferred from homology"/>
<evidence type="ECO:0000256" key="4">
    <source>
        <dbReference type="ARBA" id="ARBA00022989"/>
    </source>
</evidence>
<keyword evidence="4" id="KW-1133">Transmembrane helix</keyword>
<comment type="subcellular location">
    <subcellularLocation>
        <location evidence="1">Membrane</location>
        <topology evidence="1">Single-pass type IV membrane protein</topology>
    </subcellularLocation>
</comment>
<dbReference type="InterPro" id="IPR013783">
    <property type="entry name" value="Ig-like_fold"/>
</dbReference>
<evidence type="ECO:0000256" key="5">
    <source>
        <dbReference type="ARBA" id="ARBA00023136"/>
    </source>
</evidence>
<dbReference type="PANTHER" id="PTHR10809">
    <property type="entry name" value="VESICLE-ASSOCIATED MEMBRANE PROTEIN-ASSOCIATED PROTEIN"/>
    <property type="match status" value="1"/>
</dbReference>
<feature type="region of interest" description="Disordered" evidence="6">
    <location>
        <begin position="251"/>
        <end position="270"/>
    </location>
</feature>
<dbReference type="AlphaFoldDB" id="A0A9P3G4P5"/>
<dbReference type="PROSITE" id="PS50202">
    <property type="entry name" value="MSP"/>
    <property type="match status" value="1"/>
</dbReference>
<dbReference type="InterPro" id="IPR000535">
    <property type="entry name" value="MSP_dom"/>
</dbReference>
<comment type="caution">
    <text evidence="8">The sequence shown here is derived from an EMBL/GenBank/DDBJ whole genome shotgun (WGS) entry which is preliminary data.</text>
</comment>
<dbReference type="InterPro" id="IPR016763">
    <property type="entry name" value="VAP"/>
</dbReference>
<evidence type="ECO:0000256" key="1">
    <source>
        <dbReference type="ARBA" id="ARBA00004211"/>
    </source>
</evidence>
<dbReference type="PANTHER" id="PTHR10809:SF6">
    <property type="entry name" value="AT11025P-RELATED"/>
    <property type="match status" value="1"/>
</dbReference>
<dbReference type="OrthoDB" id="264603at2759"/>
<dbReference type="SUPFAM" id="SSF49354">
    <property type="entry name" value="PapD-like"/>
    <property type="match status" value="1"/>
</dbReference>
<keyword evidence="9" id="KW-1185">Reference proteome</keyword>
<evidence type="ECO:0000256" key="2">
    <source>
        <dbReference type="ARBA" id="ARBA00008932"/>
    </source>
</evidence>
<evidence type="ECO:0000256" key="3">
    <source>
        <dbReference type="ARBA" id="ARBA00022692"/>
    </source>
</evidence>
<feature type="region of interest" description="Disordered" evidence="6">
    <location>
        <begin position="300"/>
        <end position="394"/>
    </location>
</feature>
<sequence length="394" mass="42796">MSIVCEPSNALVFHAPFRRAQTVALKLTNTEDVPVAFRLQSNPARAFAVKPFSAKLKAGQTKDIEVKLRALDTEPPRDAECPHKLKILYVVLTPELATRRAGRKFWQKIPSSAVREVRLECRYAFPQGTLAVARLRLWELAVGAAQRASLVWRATGAATCVGAQPHLVRGDERAGPDNAAAHGGERLQDDVLDIGGKPPGEGRGVDAQAGDARVEESAGDAKPPEHAILETIPEGSYLQGDHIVVFGGDVESSSEDEHLAEEPFEPEAANSGSIVFPKQALRTAEDGPAGYYDLASTAKRRELESSLSGSASRVRRRSKDPSMVDIDSIVVSPSSPRENMEGDSSESPVTPEIQGLRREVEDLRRMMQAMHADWMGPPPEYPLETDSEPAVQES</sequence>
<evidence type="ECO:0000313" key="8">
    <source>
        <dbReference type="EMBL" id="GJE88236.1"/>
    </source>
</evidence>
<dbReference type="GO" id="GO:0090158">
    <property type="term" value="P:endoplasmic reticulum membrane organization"/>
    <property type="evidence" value="ECO:0007669"/>
    <property type="project" value="TreeGrafter"/>
</dbReference>
<dbReference type="EMBL" id="BPQB01000008">
    <property type="protein sequence ID" value="GJE88236.1"/>
    <property type="molecule type" value="Genomic_DNA"/>
</dbReference>
<evidence type="ECO:0000256" key="6">
    <source>
        <dbReference type="SAM" id="MobiDB-lite"/>
    </source>
</evidence>
<dbReference type="Gene3D" id="2.60.40.10">
    <property type="entry name" value="Immunoglobulins"/>
    <property type="match status" value="1"/>
</dbReference>
<reference evidence="8 9" key="1">
    <citation type="submission" date="2021-08" db="EMBL/GenBank/DDBJ databases">
        <title>Draft Genome Sequence of Phanerochaete sordida strain YK-624.</title>
        <authorList>
            <person name="Mori T."/>
            <person name="Dohra H."/>
            <person name="Suzuki T."/>
            <person name="Kawagishi H."/>
            <person name="Hirai H."/>
        </authorList>
    </citation>
    <scope>NUCLEOTIDE SEQUENCE [LARGE SCALE GENOMIC DNA]</scope>
    <source>
        <strain evidence="8 9">YK-624</strain>
    </source>
</reference>
<organism evidence="8 9">
    <name type="scientific">Phanerochaete sordida</name>
    <dbReference type="NCBI Taxonomy" id="48140"/>
    <lineage>
        <taxon>Eukaryota</taxon>
        <taxon>Fungi</taxon>
        <taxon>Dikarya</taxon>
        <taxon>Basidiomycota</taxon>
        <taxon>Agaricomycotina</taxon>
        <taxon>Agaricomycetes</taxon>
        <taxon>Polyporales</taxon>
        <taxon>Phanerochaetaceae</taxon>
        <taxon>Phanerochaete</taxon>
    </lineage>
</organism>
<keyword evidence="3" id="KW-0812">Transmembrane</keyword>
<dbReference type="GO" id="GO:0033149">
    <property type="term" value="F:FFAT motif binding"/>
    <property type="evidence" value="ECO:0007669"/>
    <property type="project" value="TreeGrafter"/>
</dbReference>
<evidence type="ECO:0000259" key="7">
    <source>
        <dbReference type="PROSITE" id="PS50202"/>
    </source>
</evidence>
<gene>
    <name evidence="8" type="ORF">PsYK624_043190</name>
</gene>